<organism evidence="1 2">
    <name type="scientific">Trichoderma ghanense</name>
    <dbReference type="NCBI Taxonomy" id="65468"/>
    <lineage>
        <taxon>Eukaryota</taxon>
        <taxon>Fungi</taxon>
        <taxon>Dikarya</taxon>
        <taxon>Ascomycota</taxon>
        <taxon>Pezizomycotina</taxon>
        <taxon>Sordariomycetes</taxon>
        <taxon>Hypocreomycetidae</taxon>
        <taxon>Hypocreales</taxon>
        <taxon>Hypocreaceae</taxon>
        <taxon>Trichoderma</taxon>
    </lineage>
</organism>
<keyword evidence="2" id="KW-1185">Reference proteome</keyword>
<proteinExistence type="predicted"/>
<dbReference type="EMBL" id="PPTA01000028">
    <property type="protein sequence ID" value="TFA97672.1"/>
    <property type="molecule type" value="Genomic_DNA"/>
</dbReference>
<sequence length="227" mass="24882">AKTKIPPCHPPCCLVALLPTPCSVRSLSQTDGARLLDMLNAGPVAGPPVPFSRSQEPVWGAAGAYSACVCVNARTAGFSALAYPQGISSKLGSDRGKPGWVSRSCWTNQQIGHQPYEIGRDASAFKLSQTRGTETPSTERVKPIEEQSSLSRLLHFGPIRTRRRTKRRLKVEHERRIAHIKGRPVSSGEANKRVPPPLRNHRQLLAMPISMLRSETRLQAERARVGV</sequence>
<name>A0ABY2GRT8_9HYPO</name>
<accession>A0ABY2GRT8</accession>
<protein>
    <submittedName>
        <fullName evidence="1">Uncharacterized protein</fullName>
    </submittedName>
</protein>
<dbReference type="RefSeq" id="XP_073553874.1">
    <property type="nucleotide sequence ID" value="XM_073707594.1"/>
</dbReference>
<evidence type="ECO:0000313" key="2">
    <source>
        <dbReference type="Proteomes" id="UP001642720"/>
    </source>
</evidence>
<dbReference type="GeneID" id="300582044"/>
<dbReference type="Proteomes" id="UP001642720">
    <property type="component" value="Unassembled WGS sequence"/>
</dbReference>
<reference evidence="1 2" key="1">
    <citation type="submission" date="2018-01" db="EMBL/GenBank/DDBJ databases">
        <title>Genome characterization of the sugarcane-associated fungus Trichoderma ghanense CCMA-1212 and their application in lignocelulose bioconversion.</title>
        <authorList>
            <person name="Steindorff A.S."/>
            <person name="Mendes T.D."/>
            <person name="Vilela E.S.D."/>
            <person name="Rodrigues D.S."/>
            <person name="Formighieri E.F."/>
            <person name="Melo I.S."/>
            <person name="Favaro L.C.L."/>
        </authorList>
    </citation>
    <scope>NUCLEOTIDE SEQUENCE [LARGE SCALE GENOMIC DNA]</scope>
    <source>
        <strain evidence="1 2">CCMA-1212</strain>
    </source>
</reference>
<evidence type="ECO:0000313" key="1">
    <source>
        <dbReference type="EMBL" id="TFA97672.1"/>
    </source>
</evidence>
<feature type="non-terminal residue" evidence="1">
    <location>
        <position position="1"/>
    </location>
</feature>
<gene>
    <name evidence="1" type="ORF">CCMA1212_010555</name>
</gene>
<comment type="caution">
    <text evidence="1">The sequence shown here is derived from an EMBL/GenBank/DDBJ whole genome shotgun (WGS) entry which is preliminary data.</text>
</comment>